<evidence type="ECO:0000259" key="2">
    <source>
        <dbReference type="Pfam" id="PF17479"/>
    </source>
</evidence>
<sequence>MFSKKPIALFMASLSLAVVVIALVHPTSMSSVRLPFIKSEPLNSISGRPGGDGPVLVVKIDDTRASHPQIGLEDADIIYVEQVEGGLTRLAAVFSSKIPDRIGPVRSARVSDIELLAQYGRVGFAYSGAQSKFRPVLAQANIENLSAERNSSQIYTTDPARIPPYAMVLRADLLMQSISDKGIMLEKSKSMGWSFGAAPKIGKAVSDIHLSWPASSYDAHWSEKDKRWLLDHAGQENLAESGVQLGASTLVIQKVSITPSIYKDKVGGVTPFSATVGSGSGYIARNGKVFAAKWNRASEDAGTSWTAVNGEEITFEKGQIWVALVDKEPVFTEPIADATTSIPK</sequence>
<gene>
    <name evidence="3" type="ORF">UFOPK1399_00506</name>
</gene>
<dbReference type="Gene3D" id="3.50.90.10">
    <property type="entry name" value="YerB-like"/>
    <property type="match status" value="1"/>
</dbReference>
<name>A0A6J6AZ62_9ZZZZ</name>
<protein>
    <submittedName>
        <fullName evidence="3">Unannotated protein</fullName>
    </submittedName>
</protein>
<dbReference type="Pfam" id="PF17479">
    <property type="entry name" value="DUF3048_C"/>
    <property type="match status" value="1"/>
</dbReference>
<accession>A0A6J6AZ62</accession>
<dbReference type="InterPro" id="IPR021416">
    <property type="entry name" value="DUF3048_N"/>
</dbReference>
<dbReference type="Pfam" id="PF11258">
    <property type="entry name" value="DUF3048"/>
    <property type="match status" value="1"/>
</dbReference>
<dbReference type="AlphaFoldDB" id="A0A6J6AZ62"/>
<dbReference type="InterPro" id="IPR035328">
    <property type="entry name" value="DUF3048_C"/>
</dbReference>
<proteinExistence type="predicted"/>
<evidence type="ECO:0000313" key="3">
    <source>
        <dbReference type="EMBL" id="CAB4532230.1"/>
    </source>
</evidence>
<feature type="domain" description="DUF3048" evidence="2">
    <location>
        <begin position="217"/>
        <end position="322"/>
    </location>
</feature>
<dbReference type="EMBL" id="CAEZSD010000045">
    <property type="protein sequence ID" value="CAB4532230.1"/>
    <property type="molecule type" value="Genomic_DNA"/>
</dbReference>
<reference evidence="3" key="1">
    <citation type="submission" date="2020-05" db="EMBL/GenBank/DDBJ databases">
        <authorList>
            <person name="Chiriac C."/>
            <person name="Salcher M."/>
            <person name="Ghai R."/>
            <person name="Kavagutti S V."/>
        </authorList>
    </citation>
    <scope>NUCLEOTIDE SEQUENCE</scope>
</reference>
<dbReference type="InterPro" id="IPR023158">
    <property type="entry name" value="YerB-like_sf"/>
</dbReference>
<feature type="domain" description="DUF3048" evidence="1">
    <location>
        <begin position="52"/>
        <end position="183"/>
    </location>
</feature>
<dbReference type="SUPFAM" id="SSF159774">
    <property type="entry name" value="YerB-like"/>
    <property type="match status" value="1"/>
</dbReference>
<evidence type="ECO:0000259" key="1">
    <source>
        <dbReference type="Pfam" id="PF11258"/>
    </source>
</evidence>
<organism evidence="3">
    <name type="scientific">freshwater metagenome</name>
    <dbReference type="NCBI Taxonomy" id="449393"/>
    <lineage>
        <taxon>unclassified sequences</taxon>
        <taxon>metagenomes</taxon>
        <taxon>ecological metagenomes</taxon>
    </lineage>
</organism>